<keyword evidence="4" id="KW-1185">Reference proteome</keyword>
<dbReference type="GO" id="GO:0005829">
    <property type="term" value="C:cytosol"/>
    <property type="evidence" value="ECO:0007669"/>
    <property type="project" value="TreeGrafter"/>
</dbReference>
<dbReference type="InterPro" id="IPR019193">
    <property type="entry name" value="UBQ-conj_enz_E2-bd_prot"/>
</dbReference>
<feature type="region of interest" description="Disordered" evidence="2">
    <location>
        <begin position="206"/>
        <end position="226"/>
    </location>
</feature>
<dbReference type="GO" id="GO:0051865">
    <property type="term" value="P:protein autoubiquitination"/>
    <property type="evidence" value="ECO:0007669"/>
    <property type="project" value="TreeGrafter"/>
</dbReference>
<dbReference type="GO" id="GO:0000151">
    <property type="term" value="C:ubiquitin ligase complex"/>
    <property type="evidence" value="ECO:0007669"/>
    <property type="project" value="TreeGrafter"/>
</dbReference>
<dbReference type="SMART" id="SM00028">
    <property type="entry name" value="TPR"/>
    <property type="match status" value="3"/>
</dbReference>
<evidence type="ECO:0000313" key="3">
    <source>
        <dbReference type="EMBL" id="GBG28827.1"/>
    </source>
</evidence>
<dbReference type="GO" id="GO:0005634">
    <property type="term" value="C:nucleus"/>
    <property type="evidence" value="ECO:0007669"/>
    <property type="project" value="TreeGrafter"/>
</dbReference>
<dbReference type="GO" id="GO:0043161">
    <property type="term" value="P:proteasome-mediated ubiquitin-dependent protein catabolic process"/>
    <property type="evidence" value="ECO:0007669"/>
    <property type="project" value="TreeGrafter"/>
</dbReference>
<evidence type="ECO:0000256" key="2">
    <source>
        <dbReference type="SAM" id="MobiDB-lite"/>
    </source>
</evidence>
<proteinExistence type="predicted"/>
<feature type="coiled-coil region" evidence="1">
    <location>
        <begin position="581"/>
        <end position="608"/>
    </location>
</feature>
<dbReference type="InterPro" id="IPR019734">
    <property type="entry name" value="TPR_rpt"/>
</dbReference>
<feature type="compositionally biased region" description="Low complexity" evidence="2">
    <location>
        <begin position="206"/>
        <end position="215"/>
    </location>
</feature>
<reference evidence="3 4" key="1">
    <citation type="submission" date="2017-12" db="EMBL/GenBank/DDBJ databases">
        <title>Sequencing, de novo assembly and annotation of complete genome of a new Thraustochytrid species, strain FCC1311.</title>
        <authorList>
            <person name="Sedici K."/>
            <person name="Godart F."/>
            <person name="Aiese Cigliano R."/>
            <person name="Sanseverino W."/>
            <person name="Barakat M."/>
            <person name="Ortet P."/>
            <person name="Marechal E."/>
            <person name="Cagnac O."/>
            <person name="Amato A."/>
        </authorList>
    </citation>
    <scope>NUCLEOTIDE SEQUENCE [LARGE SCALE GENOMIC DNA]</scope>
</reference>
<dbReference type="Proteomes" id="UP000241890">
    <property type="component" value="Unassembled WGS sequence"/>
</dbReference>
<comment type="caution">
    <text evidence="3">The sequence shown here is derived from an EMBL/GenBank/DDBJ whole genome shotgun (WGS) entry which is preliminary data.</text>
</comment>
<dbReference type="Gene3D" id="1.25.40.10">
    <property type="entry name" value="Tetratricopeptide repeat domain"/>
    <property type="match status" value="1"/>
</dbReference>
<dbReference type="InterPro" id="IPR011990">
    <property type="entry name" value="TPR-like_helical_dom_sf"/>
</dbReference>
<dbReference type="PANTHER" id="PTHR31531:SF2">
    <property type="entry name" value="E3 UBIQUITIN-PROTEIN LIGASE E3D"/>
    <property type="match status" value="1"/>
</dbReference>
<accession>A0A2R5GCX9</accession>
<evidence type="ECO:0000256" key="1">
    <source>
        <dbReference type="SAM" id="Coils"/>
    </source>
</evidence>
<dbReference type="SUPFAM" id="SSF48452">
    <property type="entry name" value="TPR-like"/>
    <property type="match status" value="1"/>
</dbReference>
<name>A0A2R5GCX9_9STRA</name>
<dbReference type="GO" id="GO:0030332">
    <property type="term" value="F:cyclin binding"/>
    <property type="evidence" value="ECO:0007669"/>
    <property type="project" value="TreeGrafter"/>
</dbReference>
<dbReference type="Pfam" id="PF09814">
    <property type="entry name" value="HECT_2"/>
    <property type="match status" value="1"/>
</dbReference>
<dbReference type="EMBL" id="BEYU01000049">
    <property type="protein sequence ID" value="GBG28827.1"/>
    <property type="molecule type" value="Genomic_DNA"/>
</dbReference>
<dbReference type="GO" id="GO:0031624">
    <property type="term" value="F:ubiquitin conjugating enzyme binding"/>
    <property type="evidence" value="ECO:0007669"/>
    <property type="project" value="TreeGrafter"/>
</dbReference>
<keyword evidence="1" id="KW-0175">Coiled coil</keyword>
<evidence type="ECO:0000313" key="4">
    <source>
        <dbReference type="Proteomes" id="UP000241890"/>
    </source>
</evidence>
<dbReference type="GO" id="GO:0000209">
    <property type="term" value="P:protein polyubiquitination"/>
    <property type="evidence" value="ECO:0007669"/>
    <property type="project" value="TreeGrafter"/>
</dbReference>
<sequence length="782" mass="85516">MAHAGSPKPTAVTTATETAVEARENGNALLRKGDVAGAIAAYEAAKKLDESCHLTLSNLSLAQLQAGDAAQATQSALTCLQHAPEDFVKGWLRLARAAHAFGDQSLAEKALRSALARCDEKAQQAHVLAVAKALKIENIDPDPEVQSAFLAWRRAQDAKGNAEVQVKEARSSVSADEVADLHRKEKEFEEALQAAAAAATAAAASSSATTDSSATGPIPLDSNANASPLSTFQVMLDARKASDQADMLLVDYEVAGSLGRQGPVPAPDRSGDFLGLYEVEQTNPEEYWNMETGFDPSTRSGMVRMKRPRKAGNYEFRYMTDGGRRCAGRSQGIIVFPAPAFTVCIVHKDSPPPFMLLKEPNLLCYWLYMPLTQLPSDDPRKSVSLSGTHLPAKLMTATPDPRIPTMTIDEKIHVRILAPAKARVLDGTGTPTSHLVPYLNLSVDEQIDLERSTLSFHNGDFLAARLAFSNMFTAANARQQRMLLHPAPIEHEAEAYKEGIQCRGCGAKLTGSLERVNQSPLMPWTEMLEHLTCVPPESYISSDPHGTARPFRTEAMTARPGIVLLDDAHIDVCHDDLQPEALQLCQELKQVKEALDDASRAQDHLVRRAIECAACSAWLGDAVVPDHTERESLVGVQEARFIKHCVQTKTTPVFNTYTDCAGSTVGARLARLSETHQVRTVLVRICEASGGKERHPMRVQLWTADSWIRTPASGTDMVPVLKVTYRTQRVEEGVDAHFGILHLTHRHYDELAHALSTSNAWLPPSARVIREDVDERFGFLFW</sequence>
<dbReference type="InParanoid" id="A0A2R5GCX9"/>
<protein>
    <submittedName>
        <fullName evidence="3">Uncharacterized protein</fullName>
    </submittedName>
</protein>
<organism evidence="3 4">
    <name type="scientific">Hondaea fermentalgiana</name>
    <dbReference type="NCBI Taxonomy" id="2315210"/>
    <lineage>
        <taxon>Eukaryota</taxon>
        <taxon>Sar</taxon>
        <taxon>Stramenopiles</taxon>
        <taxon>Bigyra</taxon>
        <taxon>Labyrinthulomycetes</taxon>
        <taxon>Thraustochytrida</taxon>
        <taxon>Thraustochytriidae</taxon>
        <taxon>Hondaea</taxon>
    </lineage>
</organism>
<gene>
    <name evidence="3" type="ORF">FCC1311_050482</name>
</gene>
<dbReference type="PANTHER" id="PTHR31531">
    <property type="entry name" value="E3 UBIQUITIN-PROTEIN LIGASE E3D FAMILY MEMBER"/>
    <property type="match status" value="1"/>
</dbReference>
<dbReference type="GO" id="GO:0006513">
    <property type="term" value="P:protein monoubiquitination"/>
    <property type="evidence" value="ECO:0007669"/>
    <property type="project" value="TreeGrafter"/>
</dbReference>
<dbReference type="AlphaFoldDB" id="A0A2R5GCX9"/>
<dbReference type="GO" id="GO:0061630">
    <property type="term" value="F:ubiquitin protein ligase activity"/>
    <property type="evidence" value="ECO:0007669"/>
    <property type="project" value="TreeGrafter"/>
</dbReference>